<dbReference type="Pfam" id="PF00439">
    <property type="entry name" value="Bromodomain"/>
    <property type="match status" value="1"/>
</dbReference>
<proteinExistence type="predicted"/>
<feature type="compositionally biased region" description="Basic and acidic residues" evidence="3">
    <location>
        <begin position="318"/>
        <end position="327"/>
    </location>
</feature>
<feature type="region of interest" description="Disordered" evidence="3">
    <location>
        <begin position="147"/>
        <end position="236"/>
    </location>
</feature>
<dbReference type="GO" id="GO:0006357">
    <property type="term" value="P:regulation of transcription by RNA polymerase II"/>
    <property type="evidence" value="ECO:0007669"/>
    <property type="project" value="TreeGrafter"/>
</dbReference>
<dbReference type="GO" id="GO:0046982">
    <property type="term" value="F:protein heterodimerization activity"/>
    <property type="evidence" value="ECO:0007669"/>
    <property type="project" value="InterPro"/>
</dbReference>
<dbReference type="PANTHER" id="PTHR47343:SF1">
    <property type="entry name" value="TRANSCRIPTIONAL ACTIVATOR SPT7"/>
    <property type="match status" value="1"/>
</dbReference>
<dbReference type="Gene3D" id="1.20.920.10">
    <property type="entry name" value="Bromodomain-like"/>
    <property type="match status" value="1"/>
</dbReference>
<dbReference type="InterPro" id="IPR036427">
    <property type="entry name" value="Bromodomain-like_sf"/>
</dbReference>
<feature type="compositionally biased region" description="Acidic residues" evidence="3">
    <location>
        <begin position="482"/>
        <end position="493"/>
    </location>
</feature>
<feature type="region of interest" description="Disordered" evidence="3">
    <location>
        <begin position="462"/>
        <end position="505"/>
    </location>
</feature>
<keyword evidence="1 2" id="KW-0103">Bromodomain</keyword>
<dbReference type="PROSITE" id="PS50014">
    <property type="entry name" value="BROMODOMAIN_2"/>
    <property type="match status" value="1"/>
</dbReference>
<feature type="region of interest" description="Disordered" evidence="3">
    <location>
        <begin position="387"/>
        <end position="423"/>
    </location>
</feature>
<evidence type="ECO:0000259" key="4">
    <source>
        <dbReference type="PROSITE" id="PS50014"/>
    </source>
</evidence>
<dbReference type="HOGENOM" id="CLU_006198_1_0_1"/>
<feature type="region of interest" description="Disordered" evidence="3">
    <location>
        <begin position="318"/>
        <end position="357"/>
    </location>
</feature>
<dbReference type="GO" id="GO:0006325">
    <property type="term" value="P:chromatin organization"/>
    <property type="evidence" value="ECO:0007669"/>
    <property type="project" value="UniProtKB-ARBA"/>
</dbReference>
<dbReference type="Gene3D" id="1.10.20.10">
    <property type="entry name" value="Histone, subunit A"/>
    <property type="match status" value="1"/>
</dbReference>
<reference evidence="5 6" key="1">
    <citation type="submission" date="2014-04" db="EMBL/GenBank/DDBJ databases">
        <authorList>
            <consortium name="DOE Joint Genome Institute"/>
            <person name="Kuo A."/>
            <person name="Kohler A."/>
            <person name="Nagy L.G."/>
            <person name="Floudas D."/>
            <person name="Copeland A."/>
            <person name="Barry K.W."/>
            <person name="Cichocki N."/>
            <person name="Veneault-Fourrey C."/>
            <person name="LaButti K."/>
            <person name="Lindquist E.A."/>
            <person name="Lipzen A."/>
            <person name="Lundell T."/>
            <person name="Morin E."/>
            <person name="Murat C."/>
            <person name="Sun H."/>
            <person name="Tunlid A."/>
            <person name="Henrissat B."/>
            <person name="Grigoriev I.V."/>
            <person name="Hibbett D.S."/>
            <person name="Martin F."/>
            <person name="Nordberg H.P."/>
            <person name="Cantor M.N."/>
            <person name="Hua S.X."/>
        </authorList>
    </citation>
    <scope>NUCLEOTIDE SEQUENCE [LARGE SCALE GENOMIC DNA]</scope>
    <source>
        <strain evidence="5 6">Foug A</strain>
    </source>
</reference>
<feature type="region of interest" description="Disordered" evidence="3">
    <location>
        <begin position="807"/>
        <end position="859"/>
    </location>
</feature>
<dbReference type="Proteomes" id="UP000053989">
    <property type="component" value="Unassembled WGS sequence"/>
</dbReference>
<dbReference type="FunCoup" id="A0A0C3DTH4">
    <property type="interactions" value="20"/>
</dbReference>
<dbReference type="InParanoid" id="A0A0C3DTH4"/>
<feature type="compositionally biased region" description="Gly residues" evidence="3">
    <location>
        <begin position="462"/>
        <end position="474"/>
    </location>
</feature>
<organism evidence="5 6">
    <name type="scientific">Scleroderma citrinum Foug A</name>
    <dbReference type="NCBI Taxonomy" id="1036808"/>
    <lineage>
        <taxon>Eukaryota</taxon>
        <taxon>Fungi</taxon>
        <taxon>Dikarya</taxon>
        <taxon>Basidiomycota</taxon>
        <taxon>Agaricomycotina</taxon>
        <taxon>Agaricomycetes</taxon>
        <taxon>Agaricomycetidae</taxon>
        <taxon>Boletales</taxon>
        <taxon>Sclerodermatineae</taxon>
        <taxon>Sclerodermataceae</taxon>
        <taxon>Scleroderma</taxon>
    </lineage>
</organism>
<evidence type="ECO:0000256" key="3">
    <source>
        <dbReference type="SAM" id="MobiDB-lite"/>
    </source>
</evidence>
<dbReference type="AlphaFoldDB" id="A0A0C3DTH4"/>
<dbReference type="PROSITE" id="PS00633">
    <property type="entry name" value="BROMODOMAIN_1"/>
    <property type="match status" value="1"/>
</dbReference>
<dbReference type="SMART" id="SM00297">
    <property type="entry name" value="BROMO"/>
    <property type="match status" value="1"/>
</dbReference>
<evidence type="ECO:0000256" key="2">
    <source>
        <dbReference type="PROSITE-ProRule" id="PRU00035"/>
    </source>
</evidence>
<protein>
    <recommendedName>
        <fullName evidence="4">Bromo domain-containing protein</fullName>
    </recommendedName>
</protein>
<feature type="compositionally biased region" description="Gly residues" evidence="3">
    <location>
        <begin position="839"/>
        <end position="857"/>
    </location>
</feature>
<gene>
    <name evidence="5" type="ORF">SCLCIDRAFT_23828</name>
</gene>
<reference evidence="6" key="2">
    <citation type="submission" date="2015-01" db="EMBL/GenBank/DDBJ databases">
        <title>Evolutionary Origins and Diversification of the Mycorrhizal Mutualists.</title>
        <authorList>
            <consortium name="DOE Joint Genome Institute"/>
            <consortium name="Mycorrhizal Genomics Consortium"/>
            <person name="Kohler A."/>
            <person name="Kuo A."/>
            <person name="Nagy L.G."/>
            <person name="Floudas D."/>
            <person name="Copeland A."/>
            <person name="Barry K.W."/>
            <person name="Cichocki N."/>
            <person name="Veneault-Fourrey C."/>
            <person name="LaButti K."/>
            <person name="Lindquist E.A."/>
            <person name="Lipzen A."/>
            <person name="Lundell T."/>
            <person name="Morin E."/>
            <person name="Murat C."/>
            <person name="Riley R."/>
            <person name="Ohm R."/>
            <person name="Sun H."/>
            <person name="Tunlid A."/>
            <person name="Henrissat B."/>
            <person name="Grigoriev I.V."/>
            <person name="Hibbett D.S."/>
            <person name="Martin F."/>
        </authorList>
    </citation>
    <scope>NUCLEOTIDE SEQUENCE [LARGE SCALE GENOMIC DNA]</scope>
    <source>
        <strain evidence="6">Foug A</strain>
    </source>
</reference>
<evidence type="ECO:0000313" key="6">
    <source>
        <dbReference type="Proteomes" id="UP000053989"/>
    </source>
</evidence>
<feature type="region of interest" description="Disordered" evidence="3">
    <location>
        <begin position="873"/>
        <end position="906"/>
    </location>
</feature>
<dbReference type="STRING" id="1036808.A0A0C3DTH4"/>
<feature type="compositionally biased region" description="Low complexity" evidence="3">
    <location>
        <begin position="198"/>
        <end position="214"/>
    </location>
</feature>
<dbReference type="InterPro" id="IPR001487">
    <property type="entry name" value="Bromodomain"/>
</dbReference>
<dbReference type="PRINTS" id="PR00503">
    <property type="entry name" value="BROMODOMAIN"/>
</dbReference>
<feature type="compositionally biased region" description="Basic and acidic residues" evidence="3">
    <location>
        <begin position="182"/>
        <end position="191"/>
    </location>
</feature>
<dbReference type="InterPro" id="IPR018359">
    <property type="entry name" value="Bromodomain_CS"/>
</dbReference>
<dbReference type="PANTHER" id="PTHR47343">
    <property type="entry name" value="TRANSCRIPTIONAL ACTIVATOR SPT7"/>
    <property type="match status" value="1"/>
</dbReference>
<sequence>MNNLLRTLTENQHKPPHDLVLLLSTVKDVRRQAVDNKAADPFYESLEGLIYDLRTVTMDNHDAEAFLKPVSKSDVPDYYDVITNPMDLQTMLKKVKAKLYKSKREFKDDLDLMWANCLTYNATEDHPLRLCALRLKKKADRLLMNITDRKDRVDPPIPGEPQPSATSRAVARPRINGITHSPQDRERDRTSVKQQHQRSPTLSGTGSTTSTRHSANGRSVVGGWSTSTAGSRSRRETPLLDWPALVRTPDGMSTFRDLDQGVAQLLDAADFQIGEPGPSTLSHAHNIVARLRQYTLPPEPDDEDAYIDGIDPDVKMETLSDTGEKRKLVSPYPRQSKRPRLTPPDSGDEVDTRQSLPSPEDLAELWWDAVQSDALFANGLPCLPSIASFPPPTSPRPARHTLPPTSSRRRPRTRPPSEEAQSGSLLVLMNTNIKALKRVRRTHTKFVALGFGGGGDDGAGAGAVAGGGGGGGSVGPEREDVPEPESELPEEATDERPWSARLRGAGGKGKVRDGIEIGASAAALDVLTGVAAEFLLNLGRTLRFLCDKYAQTMTPEEIILHALFESGITRIQDLERYIKDDVVRQGARLTELEKKLENAYREATSTDVLDDDALFNSDQDEEDVLGMGAFADALGEDVLGLRELGIAQELGLSSLSVPKRLLKGKKDVSGSVQAKPAEALLPYPPPPPFLPVTSKNVEDQIGLLHPYYHQRLASLAVTAPLPPGAPVPNMLGAPVGPGAQSMPKLTIPGFPPLPPPPPLHFPSLPPVPGLLVPMPALGVLPTPQLPIAPSAAPIPGQPLVSLPDDPPNPAQTKLGPIGQVIKPSPAAGTVKKKAKGKEGSGAGAGAGGGGGGGGGAGVQVTALYSGTIPDGGIGTDGVGVGSGGVGASPKKKAKAVDLPPVIAASA</sequence>
<dbReference type="InterPro" id="IPR009072">
    <property type="entry name" value="Histone-fold"/>
</dbReference>
<feature type="compositionally biased region" description="Gly residues" evidence="3">
    <location>
        <begin position="873"/>
        <end position="886"/>
    </location>
</feature>
<keyword evidence="6" id="KW-1185">Reference proteome</keyword>
<evidence type="ECO:0000313" key="5">
    <source>
        <dbReference type="EMBL" id="KIM63925.1"/>
    </source>
</evidence>
<dbReference type="InterPro" id="IPR037782">
    <property type="entry name" value="Spt7"/>
</dbReference>
<dbReference type="GO" id="GO:0000124">
    <property type="term" value="C:SAGA complex"/>
    <property type="evidence" value="ECO:0007669"/>
    <property type="project" value="InterPro"/>
</dbReference>
<dbReference type="SUPFAM" id="SSF47370">
    <property type="entry name" value="Bromodomain"/>
    <property type="match status" value="1"/>
</dbReference>
<dbReference type="OrthoDB" id="21449at2759"/>
<dbReference type="GO" id="GO:0046695">
    <property type="term" value="C:SLIK (SAGA-like) complex"/>
    <property type="evidence" value="ECO:0007669"/>
    <property type="project" value="InterPro"/>
</dbReference>
<name>A0A0C3DTH4_9AGAM</name>
<dbReference type="EMBL" id="KN822031">
    <property type="protein sequence ID" value="KIM63925.1"/>
    <property type="molecule type" value="Genomic_DNA"/>
</dbReference>
<accession>A0A0C3DTH4</accession>
<feature type="domain" description="Bromo" evidence="4">
    <location>
        <begin position="58"/>
        <end position="128"/>
    </location>
</feature>
<dbReference type="GO" id="GO:0005198">
    <property type="term" value="F:structural molecule activity"/>
    <property type="evidence" value="ECO:0007669"/>
    <property type="project" value="TreeGrafter"/>
</dbReference>
<evidence type="ECO:0000256" key="1">
    <source>
        <dbReference type="ARBA" id="ARBA00023117"/>
    </source>
</evidence>
<dbReference type="CDD" id="cd22927">
    <property type="entry name" value="HFD_SPT7"/>
    <property type="match status" value="1"/>
</dbReference>